<sequence>MWDKVGPGSSGWAGVGSARTSGVDGADWRRRGDAPLRVTAQRCDNYVSRFEIQQDGTMVVTDSVQAIDIAASSDGGTEMLSVNS</sequence>
<gene>
    <name evidence="2" type="ORF">NDU88_003830</name>
</gene>
<organism evidence="2 3">
    <name type="scientific">Pleurodeles waltl</name>
    <name type="common">Iberian ribbed newt</name>
    <dbReference type="NCBI Taxonomy" id="8319"/>
    <lineage>
        <taxon>Eukaryota</taxon>
        <taxon>Metazoa</taxon>
        <taxon>Chordata</taxon>
        <taxon>Craniata</taxon>
        <taxon>Vertebrata</taxon>
        <taxon>Euteleostomi</taxon>
        <taxon>Amphibia</taxon>
        <taxon>Batrachia</taxon>
        <taxon>Caudata</taxon>
        <taxon>Salamandroidea</taxon>
        <taxon>Salamandridae</taxon>
        <taxon>Pleurodelinae</taxon>
        <taxon>Pleurodeles</taxon>
    </lineage>
</organism>
<dbReference type="EMBL" id="JANPWB010000011">
    <property type="protein sequence ID" value="KAJ1125398.1"/>
    <property type="molecule type" value="Genomic_DNA"/>
</dbReference>
<reference evidence="2" key="1">
    <citation type="journal article" date="2022" name="bioRxiv">
        <title>Sequencing and chromosome-scale assembly of the giantPleurodeles waltlgenome.</title>
        <authorList>
            <person name="Brown T."/>
            <person name="Elewa A."/>
            <person name="Iarovenko S."/>
            <person name="Subramanian E."/>
            <person name="Araus A.J."/>
            <person name="Petzold A."/>
            <person name="Susuki M."/>
            <person name="Suzuki K.-i.T."/>
            <person name="Hayashi T."/>
            <person name="Toyoda A."/>
            <person name="Oliveira C."/>
            <person name="Osipova E."/>
            <person name="Leigh N.D."/>
            <person name="Simon A."/>
            <person name="Yun M.H."/>
        </authorList>
    </citation>
    <scope>NUCLEOTIDE SEQUENCE</scope>
    <source>
        <strain evidence="2">20211129_DDA</strain>
        <tissue evidence="2">Liver</tissue>
    </source>
</reference>
<name>A0AAV7PI04_PLEWA</name>
<comment type="caution">
    <text evidence="2">The sequence shown here is derived from an EMBL/GenBank/DDBJ whole genome shotgun (WGS) entry which is preliminary data.</text>
</comment>
<evidence type="ECO:0000313" key="2">
    <source>
        <dbReference type="EMBL" id="KAJ1125398.1"/>
    </source>
</evidence>
<dbReference type="AlphaFoldDB" id="A0AAV7PI04"/>
<dbReference type="Proteomes" id="UP001066276">
    <property type="component" value="Chromosome 7"/>
</dbReference>
<feature type="region of interest" description="Disordered" evidence="1">
    <location>
        <begin position="1"/>
        <end position="34"/>
    </location>
</feature>
<accession>A0AAV7PI04</accession>
<evidence type="ECO:0000313" key="3">
    <source>
        <dbReference type="Proteomes" id="UP001066276"/>
    </source>
</evidence>
<proteinExistence type="predicted"/>
<keyword evidence="3" id="KW-1185">Reference proteome</keyword>
<protein>
    <submittedName>
        <fullName evidence="2">Uncharacterized protein</fullName>
    </submittedName>
</protein>
<evidence type="ECO:0000256" key="1">
    <source>
        <dbReference type="SAM" id="MobiDB-lite"/>
    </source>
</evidence>